<accession>A0A1L9QW33</accession>
<dbReference type="EMBL" id="MLAW01000004">
    <property type="protein sequence ID" value="OJJ26884.1"/>
    <property type="molecule type" value="Genomic_DNA"/>
</dbReference>
<reference evidence="1" key="1">
    <citation type="submission" date="2016-10" db="EMBL/GenBank/DDBJ databases">
        <title>CRISPR-Cas defence system in Roseofilum reptotaenium: evidence of a bacteriophage-cyanobacterium arms race in the coral black band disease.</title>
        <authorList>
            <person name="Buerger P."/>
            <person name="Wood-Charlson E.M."/>
            <person name="Weynberg K.D."/>
            <person name="Willis B."/>
            <person name="Van Oppen M.J."/>
        </authorList>
    </citation>
    <scope>NUCLEOTIDE SEQUENCE [LARGE SCALE GENOMIC DNA]</scope>
    <source>
        <strain evidence="1">AO1-A</strain>
    </source>
</reference>
<dbReference type="Proteomes" id="UP000183940">
    <property type="component" value="Unassembled WGS sequence"/>
</dbReference>
<evidence type="ECO:0000313" key="2">
    <source>
        <dbReference type="Proteomes" id="UP000183940"/>
    </source>
</evidence>
<comment type="caution">
    <text evidence="1">The sequence shown here is derived from an EMBL/GenBank/DDBJ whole genome shotgun (WGS) entry which is preliminary data.</text>
</comment>
<proteinExistence type="predicted"/>
<dbReference type="AlphaFoldDB" id="A0A1L9QW33"/>
<sequence>MAGFIDSEDSEKEEPGFPFGVTVNFPGIPIAIEHIFIFFRWLYHVYFMPYLTYHVLADGATQNSIILPLSPGFCHPLVQKIS</sequence>
<name>A0A1L9QW33_9CYAN</name>
<protein>
    <submittedName>
        <fullName evidence="1">Uncharacterized protein</fullName>
    </submittedName>
</protein>
<gene>
    <name evidence="1" type="ORF">BI308_04105</name>
</gene>
<organism evidence="1 2">
    <name type="scientific">Roseofilum reptotaenium AO1-A</name>
    <dbReference type="NCBI Taxonomy" id="1925591"/>
    <lineage>
        <taxon>Bacteria</taxon>
        <taxon>Bacillati</taxon>
        <taxon>Cyanobacteriota</taxon>
        <taxon>Cyanophyceae</taxon>
        <taxon>Desertifilales</taxon>
        <taxon>Desertifilaceae</taxon>
        <taxon>Roseofilum</taxon>
    </lineage>
</organism>
<evidence type="ECO:0000313" key="1">
    <source>
        <dbReference type="EMBL" id="OJJ26884.1"/>
    </source>
</evidence>
<keyword evidence="2" id="KW-1185">Reference proteome</keyword>